<organism evidence="12 13">
    <name type="scientific">Anopheles gambiae</name>
    <name type="common">African malaria mosquito</name>
    <dbReference type="NCBI Taxonomy" id="7165"/>
    <lineage>
        <taxon>Eukaryota</taxon>
        <taxon>Metazoa</taxon>
        <taxon>Ecdysozoa</taxon>
        <taxon>Arthropoda</taxon>
        <taxon>Hexapoda</taxon>
        <taxon>Insecta</taxon>
        <taxon>Pterygota</taxon>
        <taxon>Neoptera</taxon>
        <taxon>Endopterygota</taxon>
        <taxon>Diptera</taxon>
        <taxon>Nematocera</taxon>
        <taxon>Culicoidea</taxon>
        <taxon>Culicidae</taxon>
        <taxon>Anophelinae</taxon>
        <taxon>Anopheles</taxon>
    </lineage>
</organism>
<feature type="region of interest" description="Disordered" evidence="11">
    <location>
        <begin position="1"/>
        <end position="121"/>
    </location>
</feature>
<feature type="region of interest" description="Disordered" evidence="11">
    <location>
        <begin position="148"/>
        <end position="185"/>
    </location>
</feature>
<feature type="binding site" evidence="9">
    <location>
        <begin position="284"/>
        <end position="291"/>
    </location>
    <ligand>
        <name>ATP</name>
        <dbReference type="ChEBI" id="CHEBI:30616"/>
    </ligand>
</feature>
<dbReference type="InterPro" id="IPR001752">
    <property type="entry name" value="Kinesin_motor_dom"/>
</dbReference>
<dbReference type="VEuPathDB" id="VectorBase:AGAMI1_013673"/>
<evidence type="ECO:0000256" key="10">
    <source>
        <dbReference type="SAM" id="Coils"/>
    </source>
</evidence>
<comment type="subcellular location">
    <subcellularLocation>
        <location evidence="1">Cytoplasm</location>
        <location evidence="1">Cytoskeleton</location>
    </subcellularLocation>
</comment>
<reference evidence="12 13" key="2">
    <citation type="journal article" date="2004" name="Trends Parasitol.">
        <title>The Anopheles gambiae genome: an update.</title>
        <authorList>
            <person name="Mongin E."/>
            <person name="Louis C."/>
            <person name="Holt R.A."/>
            <person name="Birney E."/>
            <person name="Collins F.H."/>
        </authorList>
    </citation>
    <scope>NUCLEOTIDE SEQUENCE [LARGE SCALE GENOMIC DNA]</scope>
    <source>
        <strain evidence="12 13">PEST</strain>
    </source>
</reference>
<feature type="compositionally biased region" description="Polar residues" evidence="11">
    <location>
        <begin position="1104"/>
        <end position="1118"/>
    </location>
</feature>
<evidence type="ECO:0000256" key="2">
    <source>
        <dbReference type="ARBA" id="ARBA00022490"/>
    </source>
</evidence>
<dbReference type="SUPFAM" id="SSF49879">
    <property type="entry name" value="SMAD/FHA domain"/>
    <property type="match status" value="1"/>
</dbReference>
<feature type="compositionally biased region" description="Polar residues" evidence="11">
    <location>
        <begin position="1039"/>
        <end position="1058"/>
    </location>
</feature>
<dbReference type="InterPro" id="IPR036961">
    <property type="entry name" value="Kinesin_motor_dom_sf"/>
</dbReference>
<dbReference type="GO" id="GO:0016887">
    <property type="term" value="F:ATP hydrolysis activity"/>
    <property type="evidence" value="ECO:0000318"/>
    <property type="project" value="GO_Central"/>
</dbReference>
<dbReference type="GO" id="GO:0005737">
    <property type="term" value="C:cytoplasm"/>
    <property type="evidence" value="ECO:0000318"/>
    <property type="project" value="GO_Central"/>
</dbReference>
<comment type="similarity">
    <text evidence="9">Belongs to the TRAFAC class myosin-kinesin ATPase superfamily. Kinesin family.</text>
</comment>
<evidence type="ECO:0000256" key="11">
    <source>
        <dbReference type="SAM" id="MobiDB-lite"/>
    </source>
</evidence>
<reference evidence="12" key="3">
    <citation type="submission" date="2020-05" db="UniProtKB">
        <authorList>
            <consortium name="EnsemblMetazoa"/>
        </authorList>
    </citation>
    <scope>IDENTIFICATION</scope>
    <source>
        <strain evidence="12">PEST</strain>
    </source>
</reference>
<feature type="compositionally biased region" description="Basic and acidic residues" evidence="11">
    <location>
        <begin position="167"/>
        <end position="182"/>
    </location>
</feature>
<dbReference type="InterPro" id="IPR000253">
    <property type="entry name" value="FHA_dom"/>
</dbReference>
<keyword evidence="5 9" id="KW-0067">ATP-binding</keyword>
<name>A0A1S4GXR5_ANOGA</name>
<evidence type="ECO:0000313" key="13">
    <source>
        <dbReference type="Proteomes" id="UP000007062"/>
    </source>
</evidence>
<feature type="region of interest" description="Disordered" evidence="11">
    <location>
        <begin position="1037"/>
        <end position="1059"/>
    </location>
</feature>
<feature type="coiled-coil region" evidence="10">
    <location>
        <begin position="582"/>
        <end position="649"/>
    </location>
</feature>
<evidence type="ECO:0000256" key="8">
    <source>
        <dbReference type="ARBA" id="ARBA00023212"/>
    </source>
</evidence>
<evidence type="ECO:0000313" key="12">
    <source>
        <dbReference type="EnsemblMetazoa" id="AGAP008035-PA"/>
    </source>
</evidence>
<dbReference type="Pfam" id="PF16183">
    <property type="entry name" value="Kinesin_assoc"/>
    <property type="match status" value="1"/>
</dbReference>
<feature type="region of interest" description="Disordered" evidence="11">
    <location>
        <begin position="1067"/>
        <end position="1086"/>
    </location>
</feature>
<dbReference type="PANTHER" id="PTHR47117">
    <property type="entry name" value="STAR-RELATED LIPID TRANSFER PROTEIN 9"/>
    <property type="match status" value="1"/>
</dbReference>
<reference evidence="12 13" key="1">
    <citation type="journal article" date="2002" name="Science">
        <title>The genome sequence of the malaria mosquito Anopheles gambiae.</title>
        <authorList>
            <person name="Holt R.A."/>
            <person name="Subramanian G.M."/>
            <person name="Halpern A."/>
            <person name="Sutton G.G."/>
            <person name="Charlab R."/>
            <person name="Nusskern D.R."/>
            <person name="Wincker P."/>
            <person name="Clark A.G."/>
            <person name="Ribeiro J.M."/>
            <person name="Wides R."/>
            <person name="Salzberg S.L."/>
            <person name="Loftus B."/>
            <person name="Yandell M."/>
            <person name="Majoros W.H."/>
            <person name="Rusch D.B."/>
            <person name="Lai Z."/>
            <person name="Kraft C.L."/>
            <person name="Abril J.F."/>
            <person name="Anthouard V."/>
            <person name="Arensburger P."/>
            <person name="Atkinson P.W."/>
            <person name="Baden H."/>
            <person name="de Berardinis V."/>
            <person name="Baldwin D."/>
            <person name="Benes V."/>
            <person name="Biedler J."/>
            <person name="Blass C."/>
            <person name="Bolanos R."/>
            <person name="Boscus D."/>
            <person name="Barnstead M."/>
            <person name="Cai S."/>
            <person name="Center A."/>
            <person name="Chaturverdi K."/>
            <person name="Christophides G.K."/>
            <person name="Chrystal M.A."/>
            <person name="Clamp M."/>
            <person name="Cravchik A."/>
            <person name="Curwen V."/>
            <person name="Dana A."/>
            <person name="Delcher A."/>
            <person name="Dew I."/>
            <person name="Evans C.A."/>
            <person name="Flanigan M."/>
            <person name="Grundschober-Freimoser A."/>
            <person name="Friedli L."/>
            <person name="Gu Z."/>
            <person name="Guan P."/>
            <person name="Guigo R."/>
            <person name="Hillenmeyer M.E."/>
            <person name="Hladun S.L."/>
            <person name="Hogan J.R."/>
            <person name="Hong Y.S."/>
            <person name="Hoover J."/>
            <person name="Jaillon O."/>
            <person name="Ke Z."/>
            <person name="Kodira C."/>
            <person name="Kokoza E."/>
            <person name="Koutsos A."/>
            <person name="Letunic I."/>
            <person name="Levitsky A."/>
            <person name="Liang Y."/>
            <person name="Lin J.J."/>
            <person name="Lobo N.F."/>
            <person name="Lopez J.R."/>
            <person name="Malek J.A."/>
            <person name="McIntosh T.C."/>
            <person name="Meister S."/>
            <person name="Miller J."/>
            <person name="Mobarry C."/>
            <person name="Mongin E."/>
            <person name="Murphy S.D."/>
            <person name="O'Brochta D.A."/>
            <person name="Pfannkoch C."/>
            <person name="Qi R."/>
            <person name="Regier M.A."/>
            <person name="Remington K."/>
            <person name="Shao H."/>
            <person name="Sharakhova M.V."/>
            <person name="Sitter C.D."/>
            <person name="Shetty J."/>
            <person name="Smith T.J."/>
            <person name="Strong R."/>
            <person name="Sun J."/>
            <person name="Thomasova D."/>
            <person name="Ton L.Q."/>
            <person name="Topalis P."/>
            <person name="Tu Z."/>
            <person name="Unger M.F."/>
            <person name="Walenz B."/>
            <person name="Wang A."/>
            <person name="Wang J."/>
            <person name="Wang M."/>
            <person name="Wang X."/>
            <person name="Woodford K.J."/>
            <person name="Wortman J.R."/>
            <person name="Wu M."/>
            <person name="Yao A."/>
            <person name="Zdobnov E.M."/>
            <person name="Zhang H."/>
            <person name="Zhao Q."/>
            <person name="Zhao S."/>
            <person name="Zhu S.C."/>
            <person name="Zhimulev I."/>
            <person name="Coluzzi M."/>
            <person name="della Torre A."/>
            <person name="Roth C.W."/>
            <person name="Louis C."/>
            <person name="Kalush F."/>
            <person name="Mural R.J."/>
            <person name="Myers E.W."/>
            <person name="Adams M.D."/>
            <person name="Smith H.O."/>
            <person name="Broder S."/>
            <person name="Gardner M.J."/>
            <person name="Fraser C.M."/>
            <person name="Birney E."/>
            <person name="Bork P."/>
            <person name="Brey P.T."/>
            <person name="Venter J.C."/>
            <person name="Weissenbach J."/>
            <person name="Kafatos F.C."/>
            <person name="Collins F.H."/>
            <person name="Hoffman S.L."/>
        </authorList>
    </citation>
    <scope>NUCLEOTIDE SEQUENCE [LARGE SCALE GENOMIC DNA]</scope>
    <source>
        <strain evidence="12 13">PEST</strain>
    </source>
</reference>
<dbReference type="GO" id="GO:0005524">
    <property type="term" value="F:ATP binding"/>
    <property type="evidence" value="ECO:0007669"/>
    <property type="project" value="UniProtKB-UniRule"/>
</dbReference>
<evidence type="ECO:0000256" key="6">
    <source>
        <dbReference type="ARBA" id="ARBA00023054"/>
    </source>
</evidence>
<dbReference type="PRINTS" id="PR00380">
    <property type="entry name" value="KINESINHEAVY"/>
</dbReference>
<feature type="region of interest" description="Disordered" evidence="11">
    <location>
        <begin position="1154"/>
        <end position="1181"/>
    </location>
</feature>
<dbReference type="EMBL" id="AAAB01008964">
    <property type="status" value="NOT_ANNOTATED_CDS"/>
    <property type="molecule type" value="Genomic_DNA"/>
</dbReference>
<keyword evidence="2" id="KW-0963">Cytoplasm</keyword>
<feature type="region of interest" description="Disordered" evidence="11">
    <location>
        <begin position="1099"/>
        <end position="1118"/>
    </location>
</feature>
<dbReference type="InterPro" id="IPR008984">
    <property type="entry name" value="SMAD_FHA_dom_sf"/>
</dbReference>
<dbReference type="InterPro" id="IPR027417">
    <property type="entry name" value="P-loop_NTPase"/>
</dbReference>
<dbReference type="Proteomes" id="UP000007062">
    <property type="component" value="Chromosome 3R"/>
</dbReference>
<keyword evidence="13" id="KW-1185">Reference proteome</keyword>
<dbReference type="PROSITE" id="PS50067">
    <property type="entry name" value="KINESIN_MOTOR_2"/>
    <property type="match status" value="1"/>
</dbReference>
<evidence type="ECO:0000256" key="4">
    <source>
        <dbReference type="ARBA" id="ARBA00022741"/>
    </source>
</evidence>
<feature type="compositionally biased region" description="Basic and acidic residues" evidence="11">
    <location>
        <begin position="878"/>
        <end position="894"/>
    </location>
</feature>
<feature type="region of interest" description="Disordered" evidence="11">
    <location>
        <begin position="873"/>
        <end position="897"/>
    </location>
</feature>
<keyword evidence="7 9" id="KW-0505">Motor protein</keyword>
<dbReference type="FunCoup" id="A0A1S4GXR5">
    <property type="interactions" value="68"/>
</dbReference>
<dbReference type="SMART" id="SM00240">
    <property type="entry name" value="FHA"/>
    <property type="match status" value="1"/>
</dbReference>
<protein>
    <recommendedName>
        <fullName evidence="14">Kinesin-like protein KIF14</fullName>
    </recommendedName>
</protein>
<evidence type="ECO:0000256" key="7">
    <source>
        <dbReference type="ARBA" id="ARBA00023175"/>
    </source>
</evidence>
<dbReference type="FunFam" id="2.60.200.20:FF:000050">
    <property type="entry name" value="Kinesin-like protein, KLP38B"/>
    <property type="match status" value="1"/>
</dbReference>
<dbReference type="SMART" id="SM00129">
    <property type="entry name" value="KISc"/>
    <property type="match status" value="1"/>
</dbReference>
<evidence type="ECO:0008006" key="14">
    <source>
        <dbReference type="Google" id="ProtNLM"/>
    </source>
</evidence>
<dbReference type="Pfam" id="PF00225">
    <property type="entry name" value="Kinesin"/>
    <property type="match status" value="1"/>
</dbReference>
<dbReference type="EnsemblMetazoa" id="AGAP008035-RA">
    <property type="protein sequence ID" value="AGAP008035-PA"/>
    <property type="gene ID" value="AGAP008035"/>
</dbReference>
<feature type="compositionally biased region" description="Polar residues" evidence="11">
    <location>
        <begin position="99"/>
        <end position="115"/>
    </location>
</feature>
<keyword evidence="3" id="KW-0493">Microtubule</keyword>
<evidence type="ECO:0000256" key="3">
    <source>
        <dbReference type="ARBA" id="ARBA00022701"/>
    </source>
</evidence>
<dbReference type="Pfam" id="PF00498">
    <property type="entry name" value="FHA"/>
    <property type="match status" value="1"/>
</dbReference>
<evidence type="ECO:0000256" key="5">
    <source>
        <dbReference type="ARBA" id="ARBA00022840"/>
    </source>
</evidence>
<dbReference type="GO" id="GO:0008017">
    <property type="term" value="F:microtubule binding"/>
    <property type="evidence" value="ECO:0000318"/>
    <property type="project" value="GO_Central"/>
</dbReference>
<dbReference type="VEuPathDB" id="VectorBase:AGAP008035"/>
<dbReference type="AlphaFoldDB" id="A0A1S4GXR5"/>
<sequence>MNSRIATPKHRFGSAAAASAGASSSPTKASTPRSVSRPAGSKLATCLLTKRTQLNTSSSESLPASPIRTPKSASVRPPSIGNGLEAKSKSSTSLNLNSCYTPSSQYRAPPTSSKSASKDFGTPRNVLKRAVARENLLNARTPECFSRISLDSPVGQPAGRHRSSQSKLDESHRSTKEKDKEGGAGGEISNLKVAVRIRPLSAKECIDSVANIVRVQNNELYINGGSTADNLGGVEHFFLYDHVFWSCNAEDPAYVSQSGVYSSLVHPLLDKAFEGYNTCLFAYGQTGSGKSYSMMGMDLDENYDETPNPDAGIIPRFCHELFARINALKGQVHAEVEVSYFEIYNEKIHDLLSVTPSDGVITVSTPGQGAKRAALKVREHPVWGPYVVDLSTHPVDSHTALRNWLAVGNSQRATAATGMNDKSSRSHSIFSVVLNLAEIVHSSDTDDGDHASSTASVKQTKRSKISLVDLAGSERVSQTCASGARLKEGVSINKSLLTLGKVISALADTKRSATTYIPYRDSVLTWLLRENLGGNSRTVMLATISPASIHLDETLATLRYACQARSIVNRVKVNEDPHDRIIRELRAEVERLQVLRQDYERQKRLSEANQHHHPPRKIIIETSVDDSEVEALRQQLAETEQELAKAQRSWRERLQEAEDVRRTEMKLLKRKGLALELSAEQKEPCLVNLATDPMLSGTLLYIIPPGTVKIGRPSSLSTPDIVLEGPLVAPNHCSIENKNGKLFLLPETSTEYETFVNGELVQERRQLFHGDRLVIGGSHYFRISNPLCPNKSNTQIMVDFQLAHQEILQEQENRLRRELDVEKKAAIARIEAERMAHEQEYEERLASLELEKFKYKCHKELLETEKEALLQSASKQNHKCDGRKARPSDVRDSLDLTPSAAESNLAEEIRRIMEHTSEESLAHIQMMVKEASQRCRTVGLDYEFKQTQVWQDEGIFRAMINIVDRPNGRIAEWVPARLEYWLGIVRERDDLTADNMFEHFDLVWNEPGDQSANESLLQDSHNSSRISLNLSSVIRGRNSIVSNPGSPGTATSGSTRKSQGLFKSIFSKPTTSLTPAGEDSERGFGRPASARKALFTDAEPNDENVPSNNQQLPSATASQSKATVLHRFDQKAANYLKDLYGATLKLRKLCEKYQDSDAPPTTDGEESLLAGKEGRSSNAEERLASKCLESVADIERSLQTIRSVLADHNIKEATISAMEGEFGRTPKSVRFLLD</sequence>
<keyword evidence="6 10" id="KW-0175">Coiled coil</keyword>
<feature type="compositionally biased region" description="Low complexity" evidence="11">
    <location>
        <begin position="13"/>
        <end position="34"/>
    </location>
</feature>
<dbReference type="GO" id="GO:0007018">
    <property type="term" value="P:microtubule-based movement"/>
    <property type="evidence" value="ECO:0000318"/>
    <property type="project" value="GO_Central"/>
</dbReference>
<dbReference type="InterPro" id="IPR019821">
    <property type="entry name" value="Kinesin_motor_CS"/>
</dbReference>
<dbReference type="SUPFAM" id="SSF52540">
    <property type="entry name" value="P-loop containing nucleoside triphosphate hydrolases"/>
    <property type="match status" value="1"/>
</dbReference>
<dbReference type="OMA" id="EKDKQPC"/>
<feature type="compositionally biased region" description="Basic and acidic residues" evidence="11">
    <location>
        <begin position="1172"/>
        <end position="1181"/>
    </location>
</feature>
<proteinExistence type="inferred from homology"/>
<keyword evidence="4 9" id="KW-0547">Nucleotide-binding</keyword>
<dbReference type="Gene3D" id="2.60.200.20">
    <property type="match status" value="1"/>
</dbReference>
<feature type="compositionally biased region" description="Polar residues" evidence="11">
    <location>
        <begin position="50"/>
        <end position="62"/>
    </location>
</feature>
<keyword evidence="8" id="KW-0206">Cytoskeleton</keyword>
<dbReference type="GO" id="GO:0005874">
    <property type="term" value="C:microtubule"/>
    <property type="evidence" value="ECO:0000318"/>
    <property type="project" value="GO_Central"/>
</dbReference>
<dbReference type="PROSITE" id="PS50006">
    <property type="entry name" value="FHA_DOMAIN"/>
    <property type="match status" value="1"/>
</dbReference>
<accession>A0A1S4GXR5</accession>
<dbReference type="GO" id="GO:0005871">
    <property type="term" value="C:kinesin complex"/>
    <property type="evidence" value="ECO:0000318"/>
    <property type="project" value="GO_Central"/>
</dbReference>
<feature type="compositionally biased region" description="Low complexity" evidence="11">
    <location>
        <begin position="89"/>
        <end position="98"/>
    </location>
</feature>
<evidence type="ECO:0000256" key="1">
    <source>
        <dbReference type="ARBA" id="ARBA00004245"/>
    </source>
</evidence>
<dbReference type="PANTHER" id="PTHR47117:SF5">
    <property type="entry name" value="KINESIN-LIKE PROTEIN KIF14"/>
    <property type="match status" value="1"/>
</dbReference>
<dbReference type="GO" id="GO:0003777">
    <property type="term" value="F:microtubule motor activity"/>
    <property type="evidence" value="ECO:0000318"/>
    <property type="project" value="GO_Central"/>
</dbReference>
<dbReference type="InterPro" id="IPR032405">
    <property type="entry name" value="Kinesin_assoc"/>
</dbReference>
<evidence type="ECO:0000256" key="9">
    <source>
        <dbReference type="PROSITE-ProRule" id="PRU00283"/>
    </source>
</evidence>
<dbReference type="Gene3D" id="3.40.850.10">
    <property type="entry name" value="Kinesin motor domain"/>
    <property type="match status" value="1"/>
</dbReference>
<dbReference type="FunFam" id="3.40.850.10:FF:000042">
    <property type="entry name" value="Kinesin family member 14"/>
    <property type="match status" value="1"/>
</dbReference>
<dbReference type="PROSITE" id="PS00411">
    <property type="entry name" value="KINESIN_MOTOR_1"/>
    <property type="match status" value="1"/>
</dbReference>
<dbReference type="InParanoid" id="A0A1S4GXR5"/>